<reference evidence="9 10" key="1">
    <citation type="submission" date="2019-08" db="EMBL/GenBank/DDBJ databases">
        <title>Actinomadura sp. nov. CYP1-5 isolated from mountain soil.</title>
        <authorList>
            <person name="Songsumanus A."/>
            <person name="Kuncharoen N."/>
            <person name="Kudo T."/>
            <person name="Yuki M."/>
            <person name="Igarashi Y."/>
            <person name="Tanasupawat S."/>
        </authorList>
    </citation>
    <scope>NUCLEOTIDE SEQUENCE [LARGE SCALE GENOMIC DNA]</scope>
    <source>
        <strain evidence="9 10">CYP1-5</strain>
    </source>
</reference>
<keyword evidence="3 9" id="KW-0418">Kinase</keyword>
<dbReference type="Proteomes" id="UP000323505">
    <property type="component" value="Unassembled WGS sequence"/>
</dbReference>
<feature type="binding site" evidence="5">
    <location>
        <position position="53"/>
    </location>
    <ligand>
        <name>ATP</name>
        <dbReference type="ChEBI" id="CHEBI:30616"/>
    </ligand>
</feature>
<feature type="compositionally biased region" description="Gly residues" evidence="6">
    <location>
        <begin position="405"/>
        <end position="415"/>
    </location>
</feature>
<dbReference type="PROSITE" id="PS50011">
    <property type="entry name" value="PROTEIN_KINASE_DOM"/>
    <property type="match status" value="1"/>
</dbReference>
<feature type="compositionally biased region" description="Low complexity" evidence="6">
    <location>
        <begin position="307"/>
        <end position="319"/>
    </location>
</feature>
<feature type="compositionally biased region" description="Pro residues" evidence="6">
    <location>
        <begin position="320"/>
        <end position="349"/>
    </location>
</feature>
<dbReference type="GO" id="GO:0004674">
    <property type="term" value="F:protein serine/threonine kinase activity"/>
    <property type="evidence" value="ECO:0007669"/>
    <property type="project" value="UniProtKB-KW"/>
</dbReference>
<dbReference type="AlphaFoldDB" id="A0A5D3FM30"/>
<dbReference type="SMART" id="SM00220">
    <property type="entry name" value="S_TKc"/>
    <property type="match status" value="1"/>
</dbReference>
<dbReference type="GO" id="GO:0005524">
    <property type="term" value="F:ATP binding"/>
    <property type="evidence" value="ECO:0007669"/>
    <property type="project" value="UniProtKB-UniRule"/>
</dbReference>
<evidence type="ECO:0000313" key="10">
    <source>
        <dbReference type="Proteomes" id="UP000323505"/>
    </source>
</evidence>
<dbReference type="SUPFAM" id="SSF56112">
    <property type="entry name" value="Protein kinase-like (PK-like)"/>
    <property type="match status" value="1"/>
</dbReference>
<gene>
    <name evidence="9" type="ORF">FXF68_15420</name>
</gene>
<keyword evidence="7" id="KW-0812">Transmembrane</keyword>
<name>A0A5D3FM30_9ACTN</name>
<dbReference type="InterPro" id="IPR000719">
    <property type="entry name" value="Prot_kinase_dom"/>
</dbReference>
<dbReference type="CDD" id="cd14014">
    <property type="entry name" value="STKc_PknB_like"/>
    <property type="match status" value="1"/>
</dbReference>
<evidence type="ECO:0000256" key="3">
    <source>
        <dbReference type="ARBA" id="ARBA00022777"/>
    </source>
</evidence>
<evidence type="ECO:0000259" key="8">
    <source>
        <dbReference type="PROSITE" id="PS50011"/>
    </source>
</evidence>
<keyword evidence="7" id="KW-0472">Membrane</keyword>
<keyword evidence="7" id="KW-1133">Transmembrane helix</keyword>
<evidence type="ECO:0000313" key="9">
    <source>
        <dbReference type="EMBL" id="TYK49194.1"/>
    </source>
</evidence>
<proteinExistence type="predicted"/>
<dbReference type="PANTHER" id="PTHR43289:SF34">
    <property type="entry name" value="SERINE_THREONINE-PROTEIN KINASE YBDM-RELATED"/>
    <property type="match status" value="1"/>
</dbReference>
<dbReference type="Pfam" id="PF00069">
    <property type="entry name" value="Pkinase"/>
    <property type="match status" value="1"/>
</dbReference>
<evidence type="ECO:0000256" key="4">
    <source>
        <dbReference type="ARBA" id="ARBA00022840"/>
    </source>
</evidence>
<comment type="caution">
    <text evidence="9">The sequence shown here is derived from an EMBL/GenBank/DDBJ whole genome shotgun (WGS) entry which is preliminary data.</text>
</comment>
<dbReference type="InterPro" id="IPR017441">
    <property type="entry name" value="Protein_kinase_ATP_BS"/>
</dbReference>
<keyword evidence="2 5" id="KW-0547">Nucleotide-binding</keyword>
<dbReference type="PANTHER" id="PTHR43289">
    <property type="entry name" value="MITOGEN-ACTIVATED PROTEIN KINASE KINASE KINASE 20-RELATED"/>
    <property type="match status" value="1"/>
</dbReference>
<dbReference type="PROSITE" id="PS00107">
    <property type="entry name" value="PROTEIN_KINASE_ATP"/>
    <property type="match status" value="1"/>
</dbReference>
<keyword evidence="4 5" id="KW-0067">ATP-binding</keyword>
<dbReference type="InterPro" id="IPR008271">
    <property type="entry name" value="Ser/Thr_kinase_AS"/>
</dbReference>
<keyword evidence="1" id="KW-0808">Transferase</keyword>
<organism evidence="9 10">
    <name type="scientific">Actinomadura decatromicini</name>
    <dbReference type="NCBI Taxonomy" id="2604572"/>
    <lineage>
        <taxon>Bacteria</taxon>
        <taxon>Bacillati</taxon>
        <taxon>Actinomycetota</taxon>
        <taxon>Actinomycetes</taxon>
        <taxon>Streptosporangiales</taxon>
        <taxon>Thermomonosporaceae</taxon>
        <taxon>Actinomadura</taxon>
    </lineage>
</organism>
<dbReference type="EMBL" id="VSRQ01000003">
    <property type="protein sequence ID" value="TYK49194.1"/>
    <property type="molecule type" value="Genomic_DNA"/>
</dbReference>
<dbReference type="PROSITE" id="PS00108">
    <property type="entry name" value="PROTEIN_KINASE_ST"/>
    <property type="match status" value="1"/>
</dbReference>
<evidence type="ECO:0000256" key="2">
    <source>
        <dbReference type="ARBA" id="ARBA00022741"/>
    </source>
</evidence>
<dbReference type="RefSeq" id="WP_148759717.1">
    <property type="nucleotide sequence ID" value="NZ_VSRQ01000003.1"/>
</dbReference>
<accession>A0A5D3FM30</accession>
<dbReference type="Gene3D" id="1.10.510.10">
    <property type="entry name" value="Transferase(Phosphotransferase) domain 1"/>
    <property type="match status" value="1"/>
</dbReference>
<evidence type="ECO:0000256" key="6">
    <source>
        <dbReference type="SAM" id="MobiDB-lite"/>
    </source>
</evidence>
<dbReference type="InterPro" id="IPR011009">
    <property type="entry name" value="Kinase-like_dom_sf"/>
</dbReference>
<protein>
    <submittedName>
        <fullName evidence="9">Serine/threonine protein kinase</fullName>
    </submittedName>
</protein>
<keyword evidence="9" id="KW-0723">Serine/threonine-protein kinase</keyword>
<feature type="region of interest" description="Disordered" evidence="6">
    <location>
        <begin position="294"/>
        <end position="356"/>
    </location>
</feature>
<feature type="transmembrane region" description="Helical" evidence="7">
    <location>
        <begin position="361"/>
        <end position="383"/>
    </location>
</feature>
<evidence type="ECO:0000256" key="5">
    <source>
        <dbReference type="PROSITE-ProRule" id="PRU10141"/>
    </source>
</evidence>
<feature type="region of interest" description="Disordered" evidence="6">
    <location>
        <begin position="387"/>
        <end position="415"/>
    </location>
</feature>
<sequence length="539" mass="56666">MQPPAWSDPPFTPLEADDPPDIGGYRVLARLGAGGMGRVYLATTQSGRRLAVKVIRPEFADDPEFRRRFGQEVTAAQRVQSRYTAAVIDAQVDGPRPWMATAYVPGPSLAQAVMANGPMPEETVRTLLTGMAEALQAIHGSRVVHRDLKPSNVLLAGDGPRVIDFGIARAADTTPLTRTGMRIGSPQFMAPEQALGRDCTTAVDYFALGSVIFFAATGRTPFGDGPDTAVLFRIAHEEPNLDGCPESLRDLLRRCLDKDPAARPDAAAILAELAADTAAPSSGWLPDDVTRRLPAYAAAPPPPHPGTTPHMATAGTTPIGTPPRPYPGPPPGRVFPVPPPGAPFPPGARPPASSGSAATKIVIGGVASLLLFALIITVGVTAAHRSRSERGTPLGAAPSAAATNSGGGTENGKGIGSRLGHYTDINLSNGYTVSFTDDPKHPKSDLSKGDLTYDGYTISGSRLSVLPPGQSGNYENCHDSTRYTNQLGSEYLIKNKLICATTDSGLIGLIKIKERGDDPSEYVTFDLTVYQGTPPTPGE</sequence>
<evidence type="ECO:0000256" key="1">
    <source>
        <dbReference type="ARBA" id="ARBA00022679"/>
    </source>
</evidence>
<keyword evidence="10" id="KW-1185">Reference proteome</keyword>
<dbReference type="Gene3D" id="3.30.200.20">
    <property type="entry name" value="Phosphorylase Kinase, domain 1"/>
    <property type="match status" value="1"/>
</dbReference>
<evidence type="ECO:0000256" key="7">
    <source>
        <dbReference type="SAM" id="Phobius"/>
    </source>
</evidence>
<feature type="domain" description="Protein kinase" evidence="8">
    <location>
        <begin position="25"/>
        <end position="285"/>
    </location>
</feature>